<dbReference type="RefSeq" id="WP_142943690.1">
    <property type="nucleotide sequence ID" value="NZ_VIKR01000005.1"/>
</dbReference>
<evidence type="ECO:0000313" key="2">
    <source>
        <dbReference type="EMBL" id="TQV72360.1"/>
    </source>
</evidence>
<dbReference type="SUPFAM" id="SSF46626">
    <property type="entry name" value="Cytochrome c"/>
    <property type="match status" value="1"/>
</dbReference>
<dbReference type="SUPFAM" id="SSF50952">
    <property type="entry name" value="Soluble quinoprotein glucose dehydrogenase"/>
    <property type="match status" value="1"/>
</dbReference>
<organism evidence="2 3">
    <name type="scientific">Aliikangiella marina</name>
    <dbReference type="NCBI Taxonomy" id="1712262"/>
    <lineage>
        <taxon>Bacteria</taxon>
        <taxon>Pseudomonadati</taxon>
        <taxon>Pseudomonadota</taxon>
        <taxon>Gammaproteobacteria</taxon>
        <taxon>Oceanospirillales</taxon>
        <taxon>Pleioneaceae</taxon>
        <taxon>Aliikangiella</taxon>
    </lineage>
</organism>
<name>A0A545T536_9GAMM</name>
<feature type="domain" description="Glucose/Sorbosone dehydrogenase" evidence="1">
    <location>
        <begin position="203"/>
        <end position="506"/>
    </location>
</feature>
<dbReference type="GO" id="GO:0009055">
    <property type="term" value="F:electron transfer activity"/>
    <property type="evidence" value="ECO:0007669"/>
    <property type="project" value="InterPro"/>
</dbReference>
<keyword evidence="3" id="KW-1185">Reference proteome</keyword>
<dbReference type="Proteomes" id="UP000317839">
    <property type="component" value="Unassembled WGS sequence"/>
</dbReference>
<dbReference type="OrthoDB" id="338827at2"/>
<evidence type="ECO:0000313" key="3">
    <source>
        <dbReference type="Proteomes" id="UP000317839"/>
    </source>
</evidence>
<dbReference type="InterPro" id="IPR036909">
    <property type="entry name" value="Cyt_c-like_dom_sf"/>
</dbReference>
<dbReference type="PANTHER" id="PTHR19328">
    <property type="entry name" value="HEDGEHOG-INTERACTING PROTEIN"/>
    <property type="match status" value="1"/>
</dbReference>
<dbReference type="InterPro" id="IPR011041">
    <property type="entry name" value="Quinoprot_gluc/sorb_DH_b-prop"/>
</dbReference>
<dbReference type="Pfam" id="PF07995">
    <property type="entry name" value="GSDH"/>
    <property type="match status" value="1"/>
</dbReference>
<dbReference type="Gene3D" id="2.120.10.30">
    <property type="entry name" value="TolB, C-terminal domain"/>
    <property type="match status" value="1"/>
</dbReference>
<dbReference type="AlphaFoldDB" id="A0A545T536"/>
<reference evidence="2 3" key="1">
    <citation type="submission" date="2019-06" db="EMBL/GenBank/DDBJ databases">
        <title>Draft genome of Aliikangiella marina GYP-15.</title>
        <authorList>
            <person name="Wang G."/>
        </authorList>
    </citation>
    <scope>NUCLEOTIDE SEQUENCE [LARGE SCALE GENOMIC DNA]</scope>
    <source>
        <strain evidence="2 3">GYP-15</strain>
    </source>
</reference>
<sequence>MWLGYSRVRFSFVFSAMLLLVISCGGGGGGSSSGGGGGSGNGDPDVIPDPIGFSTQTTTEFDTWVESNSVTVTGINQQVAISVVNGEYSIDGAAFTSTQGSISANQTVVVRTRSASTYGVTSVLSLNVGGGLGVQSTFEVTTALQQPALNRVANASCVAPANPGSSNIAVTIEAAFPNLSALNALVGLYQAPGDSSRWYAVLQSGEIYWFDNNASASSLNLYADLSAQVNYAGEAGLLGMAFDPDFANNGYVYVSYFNNGTTSVISRLTDSGSTPLSLATEEIVLSLVQPAANHNGGTIAFGPDGYLYIGFGDGGGADDEFGHGQNTQSLHSNILRIDVSSLPYTIPADNPFIGVSTALDEIYAYGLRNPWRWSFDQQNGDLWVADVGQNTFEEVNKVQAGDNLGWPIMEASACFSNPNCSTDGLVLPVAEYGHGGGDCSVTGGYVYRGSDHPAIQGVYFYGDFCTGRLFSATQLPDLSYQAREEQLTGLSISSFAQDSAGEVYVLNYFGGAGEGIYKINATGAASSNIPTNLSDTGCFASTNDKSYPDSVIPYDVTSQLWSDGALKTRLFAIPDGESVEVLADGDFEFPTGSILIKNFTHNDQFLETRLFMRHNTGWAGYSYRWLGDQSDAVLVDGNTQEIVTAGSFEHIIPTRGQCFECHTNAANNTLGLETSQLNKDLAYPNGNTANQLGALVGAGFVGQITTADLIAPMAAIDDDTATLETRARSYLHSNCSGCHRPGAQGSQIDLRINTALANTNACDIQPQDGDLGINDPRIIYPGDASQSVLIARMASLNSGERMPPVATQVVDDQAVSLVSQWINSLANCN</sequence>
<comment type="caution">
    <text evidence="2">The sequence shown here is derived from an EMBL/GenBank/DDBJ whole genome shotgun (WGS) entry which is preliminary data.</text>
</comment>
<dbReference type="InterPro" id="IPR012938">
    <property type="entry name" value="Glc/Sorbosone_DH"/>
</dbReference>
<proteinExistence type="predicted"/>
<gene>
    <name evidence="2" type="ORF">FLL45_19290</name>
</gene>
<dbReference type="EMBL" id="VIKR01000005">
    <property type="protein sequence ID" value="TQV72360.1"/>
    <property type="molecule type" value="Genomic_DNA"/>
</dbReference>
<accession>A0A545T536</accession>
<protein>
    <recommendedName>
        <fullName evidence="1">Glucose/Sorbosone dehydrogenase domain-containing protein</fullName>
    </recommendedName>
</protein>
<dbReference type="InterPro" id="IPR011042">
    <property type="entry name" value="6-blade_b-propeller_TolB-like"/>
</dbReference>
<dbReference type="PANTHER" id="PTHR19328:SF75">
    <property type="entry name" value="ALDOSE SUGAR DEHYDROGENASE YLII"/>
    <property type="match status" value="1"/>
</dbReference>
<dbReference type="PROSITE" id="PS51257">
    <property type="entry name" value="PROKAR_LIPOPROTEIN"/>
    <property type="match status" value="1"/>
</dbReference>
<evidence type="ECO:0000259" key="1">
    <source>
        <dbReference type="Pfam" id="PF07995"/>
    </source>
</evidence>
<dbReference type="GO" id="GO:0020037">
    <property type="term" value="F:heme binding"/>
    <property type="evidence" value="ECO:0007669"/>
    <property type="project" value="InterPro"/>
</dbReference>